<sequence>MSEEKLRHYLKRVTADLHTARARVRELEARGAEPVAVVGMSCRFPGGATSPERLWDLVARGGDAVTAFPADRGWDTAELLGLGAAPVGGFLPDATDFDAGFFGISPREALAVDPQQRLALECSWEALERAGVNPADLRGSDTAVFMGTNGQDYPQLVTSSADAEDVVGHVATGSAASVLSGRVSYALGFEGPSVTVDTACSSSLVALHWAVQALRRGECSLALAGGVTVMATTGVFTEFAHQGALAADGRCKAFSDDADGTGWGEGAGVLVLERLSDAERLGHRVLAVVRGSAVNSDGASSSLTAPNGPSQQRVILRALADAGLGTSDVDLVEAHGTGTRLGDPIEAQALLATYGQNRAEPLWLGSVKSNIGHTQAAAGVAGVIKVVEAMRHGVLPATLHVGKPSSEVDWESGAVEVLDEARAWAVDRPRRAGVSSFGISGTNAHVILEQGPDAHPAEPTADTTVPWVFSAREPAALAAQAEQLAQTPGSAIDIGWSLASTRAHFEERAVVVGQDRDEVLAGLAAPMVRGRASGEGRVAVVFSGQGAQRAGMGERLYQRFPVFARALDEVCAHFDLPVRHAMTTGDGLDRTDLTQAALFAHEVAAYRLLQSWGLRPTAVMGHSIGEVVAAHVAGVWSLADACTLVAARGKLMAALPAGGAMVAVEATEDEVTPLLTPGVSVAAVNGPRSIVLSGVEAEVLAVAGRLTGRRSTRLPVSHAFHSPLVDPVLPGFREVVAGLAFRPPRLPVLSNLTGRPVTTELADPDYWVRHVRAAVRFADGVRALAARGADAVLEIGPKAVLAGAVREITGLPVAAVARRDVPEDKALLSGVGALWVEGVEVDWPAVFGGLSPQRVDLPTYPFQRSRYWPATAAGTGDELRYEVAWAPVAIAAGPLSGTWAVLAGSGVDTSACVEALAARGAHAVACGPNDLGSVQPAGVVVLAGEAADPVKDMWTVADLARRAIESGARVWVVTTGGAAVADEPVSPTAAGVWGLGRVIGLEHPGSWGGLVDVAEGAWDRVAEVVAAGEEREVAVRVDGVFARRVVPQVLDGPASAPDVAGGTALITGGTGALGLRAARWLAERGVARVVLVGRTGARTPEVDALAEAHPRLEVETRACDVSDAAAVRALVAGCGPLRAVVHAAGVVADVPFAELGEEAFDLAVRAKVRGAAALHEATLDQTLDLYLTFSSISATWGAGGQAAYAAANAFLDGLVARRRAAGLPGTSVAWGPWGGGGMVAAEGSAQTLAERGLRLLRPETAIAALSRSVDHGRAHSVVADVDWERLAGVFDAVGASGLFTEVRPMTTRDTTGVAQPASGLAALPPEQRPVAVEAMVREQVAAVLGHAGPGSIVVDRPFRDLGFDSLTAVEFRDRFRAASGLPLGATAVYDHPTPQRLVEHVLDLLAPAERTAAAVTAATDEPIAIVGTACRLPGGITGPDQLWALVEAGGEVAGPFPTDRGWDPGLTGSGGFLDDAAGFDAAFFGISPREALAMDPQQRLVLECAWEALERAGIDPTGLRGTDSGVFLGLSHIDYGPRLHEPAENTEGYLLTGSAQGVASGRVAYVLGLEGPAVSLDTACSSSLVALHWAAQSLRRGECGLALVGGVAVMSTPGAFSEFERQGGLAADGRCKAFADEADGTGWSEGVGVLAVERLSDARRLGHPVLAVVRGSAINSDGASNGLTAPNGPAQQRVIRRALADAGLRPGDVDLVEAHGTGTALGDPIEAQAVLATYGRDRDGAAPLRLGSLKSNLGHAQAAAGVVGVIKVVEAMRHGVLPRTLHAANPSSHVDWSAGEVDLLTEAVAWDTGRPRRAGVSAFGLSGTNAHVILEQAPEPAPEPEPGPVRDAVVPWVLSARGAGALDEQAARLMGVGGSAVDVGWSLATGRAVLDERAIVVGAHHAELKAGLGDLVVRGRAEGAGRVGVVFSGQGAQRPGMGLALAARFPVFAEALAQVCGHFGIPVADAMATGEGLDHTEMTQAALFAYEVALFRLIESWGVRPAVVMGHSIGEVAAAHVAGVLSLADACALVAARGRLMGALPAGGVMVSITATEDEVAPLLTRGVAIAAVNGPRSVVVSGEQSAVDAVVGHFPGRRVKRLTVSHAFHSPLMDPVLDDFRRVAETLDYRLPAIPVVSNLTGAHATHELTDPGYWVRHVRGTVRFADGVAAVAGEVDAVLEIGPRGVLSAAVREVVDATRAPEDAAVVVAPLSRDALSEDRALLLGLGRAWVSGVAVDWGAVFAGLGARRTDLPTYAFQHERFWLNPGPAAAPAEADGEFWDAVHRLDSRSLAQELGVDAAALAAVLPALSTWRRRGEDHASLDRLRYRAEWVPIAPPPAAAAGSRWLVVVDDDSQWLGSRVTATMAARGMRHQVLAHNGGDRAALASALRATGGGFDGVLSLLGTGDAHDRGPDTGLLTAGLTLFQALGDAGVRAPLWCATRDAVGPEDGPGDPGRSALWGLGRCAALEEPRRWGGMVDLPTTPAGYHLDRLCDVISAPAADDQVVLRAHTTYGRRLTAAPARPAPAWRPRGTVLVSGGTGAVGEHVARWLAGRGAEHLLLLNRTGTAPAWVDELGAEVTVAACDVADETRLREVLAAIPEDRPLRAVFHAAGVLDDGVLAAMTPRQLTTAMAPKALGAWNLHRLTSGLDRFVVFSSVAATWGNAGQANYAAANAYLDGLVRHRHALGLPGSSVAWGPWGEGGMANDAAVAQRMARAGMAALHPRQALGVLEQVVASGEPALTAIDVEWERFAAQQTATRPTRLFERLVEAAPQGESASQRELGALKPAELRRVLLHRVRETAAAVLGHGSSGVVAPRQRFADLGFDSLTAVELRNGLTAETGLELPATLVFDFPTPVDLAAELERLLAEARAAEDGHGGDEAAGGGEGADEDGLRLDGPSLEDEFESMSADELIHLALGDDR</sequence>
<dbReference type="Gene3D" id="6.10.40.10">
    <property type="match status" value="1"/>
</dbReference>
<dbReference type="InterPro" id="IPR014031">
    <property type="entry name" value="Ketoacyl_synth_C"/>
</dbReference>
<evidence type="ECO:0000256" key="7">
    <source>
        <dbReference type="ARBA" id="ARBA00023268"/>
    </source>
</evidence>
<evidence type="ECO:0000256" key="3">
    <source>
        <dbReference type="ARBA" id="ARBA00022553"/>
    </source>
</evidence>
<keyword evidence="8" id="KW-0012">Acyltransferase</keyword>
<dbReference type="Gene3D" id="3.40.366.10">
    <property type="entry name" value="Malonyl-Coenzyme A Acyl Carrier Protein, domain 2"/>
    <property type="match status" value="2"/>
</dbReference>
<dbReference type="Gene3D" id="1.10.1200.10">
    <property type="entry name" value="ACP-like"/>
    <property type="match status" value="2"/>
</dbReference>
<dbReference type="GO" id="GO:0031177">
    <property type="term" value="F:phosphopantetheine binding"/>
    <property type="evidence" value="ECO:0007669"/>
    <property type="project" value="InterPro"/>
</dbReference>
<dbReference type="Pfam" id="PF02801">
    <property type="entry name" value="Ketoacyl-synt_C"/>
    <property type="match status" value="2"/>
</dbReference>
<dbReference type="Pfam" id="PF08659">
    <property type="entry name" value="KR"/>
    <property type="match status" value="2"/>
</dbReference>
<dbReference type="SUPFAM" id="SSF47336">
    <property type="entry name" value="ACP-like"/>
    <property type="match status" value="2"/>
</dbReference>
<dbReference type="CDD" id="cd08952">
    <property type="entry name" value="KR_1_SDR_x"/>
    <property type="match status" value="2"/>
</dbReference>
<dbReference type="Pfam" id="PF00109">
    <property type="entry name" value="ketoacyl-synt"/>
    <property type="match status" value="2"/>
</dbReference>
<evidence type="ECO:0000259" key="11">
    <source>
        <dbReference type="PROSITE" id="PS52004"/>
    </source>
</evidence>
<dbReference type="SMART" id="SM00823">
    <property type="entry name" value="PKS_PP"/>
    <property type="match status" value="2"/>
</dbReference>
<dbReference type="Pfam" id="PF08990">
    <property type="entry name" value="Docking"/>
    <property type="match status" value="1"/>
</dbReference>
<evidence type="ECO:0000256" key="4">
    <source>
        <dbReference type="ARBA" id="ARBA00022679"/>
    </source>
</evidence>
<dbReference type="InterPro" id="IPR016035">
    <property type="entry name" value="Acyl_Trfase/lysoPLipase"/>
</dbReference>
<accession>A0A1Q9LP49</accession>
<dbReference type="InterPro" id="IPR014030">
    <property type="entry name" value="Ketoacyl_synth_N"/>
</dbReference>
<keyword evidence="13" id="KW-1185">Reference proteome</keyword>
<dbReference type="InterPro" id="IPR036291">
    <property type="entry name" value="NAD(P)-bd_dom_sf"/>
</dbReference>
<comment type="cofactor">
    <cofactor evidence="1">
        <name>pantetheine 4'-phosphate</name>
        <dbReference type="ChEBI" id="CHEBI:47942"/>
    </cofactor>
</comment>
<evidence type="ECO:0000313" key="12">
    <source>
        <dbReference type="EMBL" id="OLR93774.1"/>
    </source>
</evidence>
<dbReference type="Gene3D" id="3.30.70.3290">
    <property type="match status" value="2"/>
</dbReference>
<dbReference type="PROSITE" id="PS00012">
    <property type="entry name" value="PHOSPHOPANTETHEINE"/>
    <property type="match status" value="1"/>
</dbReference>
<dbReference type="SUPFAM" id="SSF51735">
    <property type="entry name" value="NAD(P)-binding Rossmann-fold domains"/>
    <property type="match status" value="4"/>
</dbReference>
<reference evidence="12 13" key="1">
    <citation type="submission" date="2016-10" db="EMBL/GenBank/DDBJ databases">
        <title>The Draft Genome Sequence of Actinokineospora bangkokensis 44EHWT reveals the biosynthetic pathway of antifungal compounds Thailandins with unusual extender unit butylmalonyl-CoA.</title>
        <authorList>
            <person name="Greule A."/>
            <person name="Intra B."/>
            <person name="Flemming S."/>
            <person name="Rommel M.G."/>
            <person name="Panbangred W."/>
            <person name="Bechthold A."/>
        </authorList>
    </citation>
    <scope>NUCLEOTIDE SEQUENCE [LARGE SCALE GENOMIC DNA]</scope>
    <source>
        <strain evidence="12 13">44EHW</strain>
    </source>
</reference>
<dbReference type="InterPro" id="IPR018201">
    <property type="entry name" value="Ketoacyl_synth_AS"/>
</dbReference>
<dbReference type="Pfam" id="PF00698">
    <property type="entry name" value="Acyl_transf_1"/>
    <property type="match status" value="2"/>
</dbReference>
<name>A0A1Q9LP49_9PSEU</name>
<dbReference type="InterPro" id="IPR001227">
    <property type="entry name" value="Ac_transferase_dom_sf"/>
</dbReference>
<dbReference type="InterPro" id="IPR036736">
    <property type="entry name" value="ACP-like_sf"/>
</dbReference>
<dbReference type="PROSITE" id="PS00606">
    <property type="entry name" value="KS3_1"/>
    <property type="match status" value="2"/>
</dbReference>
<evidence type="ECO:0000256" key="8">
    <source>
        <dbReference type="ARBA" id="ARBA00023315"/>
    </source>
</evidence>
<dbReference type="NCBIfam" id="NF045894">
    <property type="entry name" value="PKS_plus_SDR"/>
    <property type="match status" value="1"/>
</dbReference>
<dbReference type="EMBL" id="MKQR01000009">
    <property type="protein sequence ID" value="OLR93774.1"/>
    <property type="molecule type" value="Genomic_DNA"/>
</dbReference>
<keyword evidence="3" id="KW-0597">Phosphoprotein</keyword>
<dbReference type="PROSITE" id="PS50075">
    <property type="entry name" value="CARRIER"/>
    <property type="match status" value="2"/>
</dbReference>
<dbReference type="InterPro" id="IPR006162">
    <property type="entry name" value="Ppantetheine_attach_site"/>
</dbReference>
<dbReference type="InterPro" id="IPR032821">
    <property type="entry name" value="PKS_assoc"/>
</dbReference>
<dbReference type="InterPro" id="IPR036299">
    <property type="entry name" value="Polyketide_synth_docking_sf"/>
</dbReference>
<dbReference type="Gene3D" id="3.40.50.720">
    <property type="entry name" value="NAD(P)-binding Rossmann-like Domain"/>
    <property type="match status" value="2"/>
</dbReference>
<dbReference type="Pfam" id="PF18369">
    <property type="entry name" value="PKS_DE"/>
    <property type="match status" value="1"/>
</dbReference>
<dbReference type="SMART" id="SM00822">
    <property type="entry name" value="PKS_KR"/>
    <property type="match status" value="2"/>
</dbReference>
<dbReference type="PANTHER" id="PTHR43775">
    <property type="entry name" value="FATTY ACID SYNTHASE"/>
    <property type="match status" value="1"/>
</dbReference>
<dbReference type="SMART" id="SM00827">
    <property type="entry name" value="PKS_AT"/>
    <property type="match status" value="2"/>
</dbReference>
<dbReference type="InterPro" id="IPR009081">
    <property type="entry name" value="PP-bd_ACP"/>
</dbReference>
<dbReference type="InterPro" id="IPR057326">
    <property type="entry name" value="KR_dom"/>
</dbReference>
<dbReference type="PROSITE" id="PS52004">
    <property type="entry name" value="KS3_2"/>
    <property type="match status" value="2"/>
</dbReference>
<dbReference type="STRING" id="1193682.BJP25_16150"/>
<dbReference type="InterPro" id="IPR015083">
    <property type="entry name" value="NorB/c/GfsB-D-like_docking"/>
</dbReference>
<dbReference type="InterPro" id="IPR014043">
    <property type="entry name" value="Acyl_transferase_dom"/>
</dbReference>
<evidence type="ECO:0000256" key="1">
    <source>
        <dbReference type="ARBA" id="ARBA00001957"/>
    </source>
</evidence>
<keyword evidence="6" id="KW-0045">Antibiotic biosynthesis</keyword>
<dbReference type="InterPro" id="IPR013968">
    <property type="entry name" value="PKS_KR"/>
</dbReference>
<dbReference type="GO" id="GO:0004315">
    <property type="term" value="F:3-oxoacyl-[acyl-carrier-protein] synthase activity"/>
    <property type="evidence" value="ECO:0007669"/>
    <property type="project" value="InterPro"/>
</dbReference>
<dbReference type="InterPro" id="IPR020841">
    <property type="entry name" value="PKS_Beta-ketoAc_synthase_dom"/>
</dbReference>
<keyword evidence="4" id="KW-0808">Transferase</keyword>
<dbReference type="Gene3D" id="3.40.47.10">
    <property type="match status" value="2"/>
</dbReference>
<feature type="region of interest" description="Disordered" evidence="9">
    <location>
        <begin position="2871"/>
        <end position="2901"/>
    </location>
</feature>
<comment type="caution">
    <text evidence="12">The sequence shown here is derived from an EMBL/GenBank/DDBJ whole genome shotgun (WGS) entry which is preliminary data.</text>
</comment>
<evidence type="ECO:0000256" key="2">
    <source>
        <dbReference type="ARBA" id="ARBA00022450"/>
    </source>
</evidence>
<dbReference type="Gene3D" id="6.10.140.1830">
    <property type="match status" value="1"/>
</dbReference>
<evidence type="ECO:0000256" key="9">
    <source>
        <dbReference type="SAM" id="MobiDB-lite"/>
    </source>
</evidence>
<dbReference type="Pfam" id="PF16197">
    <property type="entry name" value="KAsynt_C_assoc"/>
    <property type="match status" value="2"/>
</dbReference>
<dbReference type="InterPro" id="IPR020806">
    <property type="entry name" value="PKS_PP-bd"/>
</dbReference>
<dbReference type="InterPro" id="IPR016039">
    <property type="entry name" value="Thiolase-like"/>
</dbReference>
<dbReference type="SUPFAM" id="SSF55048">
    <property type="entry name" value="Probable ACP-binding domain of malonyl-CoA ACP transacylase"/>
    <property type="match status" value="2"/>
</dbReference>
<feature type="domain" description="Carrier" evidence="10">
    <location>
        <begin position="2791"/>
        <end position="2866"/>
    </location>
</feature>
<evidence type="ECO:0008006" key="14">
    <source>
        <dbReference type="Google" id="ProtNLM"/>
    </source>
</evidence>
<dbReference type="Pfam" id="PF00550">
    <property type="entry name" value="PP-binding"/>
    <property type="match status" value="2"/>
</dbReference>
<dbReference type="FunFam" id="3.40.47.10:FF:000019">
    <property type="entry name" value="Polyketide synthase type I"/>
    <property type="match status" value="2"/>
</dbReference>
<keyword evidence="2" id="KW-0596">Phosphopantetheine</keyword>
<feature type="domain" description="Ketosynthase family 3 (KS3)" evidence="11">
    <location>
        <begin position="1420"/>
        <end position="1832"/>
    </location>
</feature>
<gene>
    <name evidence="12" type="ORF">BJP25_16150</name>
</gene>
<evidence type="ECO:0000256" key="6">
    <source>
        <dbReference type="ARBA" id="ARBA00023194"/>
    </source>
</evidence>
<dbReference type="SUPFAM" id="SSF53901">
    <property type="entry name" value="Thiolase-like"/>
    <property type="match status" value="2"/>
</dbReference>
<dbReference type="GO" id="GO:0004312">
    <property type="term" value="F:fatty acid synthase activity"/>
    <property type="evidence" value="ECO:0007669"/>
    <property type="project" value="TreeGrafter"/>
</dbReference>
<dbReference type="InterPro" id="IPR041618">
    <property type="entry name" value="PKS_DE"/>
</dbReference>
<dbReference type="InterPro" id="IPR016036">
    <property type="entry name" value="Malonyl_transacylase_ACP-bd"/>
</dbReference>
<dbReference type="SUPFAM" id="SSF101173">
    <property type="entry name" value="Docking domain B of the erythromycin polyketide synthase (DEBS)"/>
    <property type="match status" value="1"/>
</dbReference>
<dbReference type="SMART" id="SM01294">
    <property type="entry name" value="PKS_PP_betabranch"/>
    <property type="match status" value="2"/>
</dbReference>
<dbReference type="PANTHER" id="PTHR43775:SF51">
    <property type="entry name" value="INACTIVE PHENOLPHTHIOCEROL SYNTHESIS POLYKETIDE SYNTHASE TYPE I PKS1-RELATED"/>
    <property type="match status" value="1"/>
</dbReference>
<dbReference type="Proteomes" id="UP000186040">
    <property type="component" value="Unassembled WGS sequence"/>
</dbReference>
<dbReference type="InterPro" id="IPR050091">
    <property type="entry name" value="PKS_NRPS_Biosynth_Enz"/>
</dbReference>
<evidence type="ECO:0000259" key="10">
    <source>
        <dbReference type="PROSITE" id="PS50075"/>
    </source>
</evidence>
<proteinExistence type="predicted"/>
<dbReference type="GO" id="GO:0033068">
    <property type="term" value="P:macrolide biosynthetic process"/>
    <property type="evidence" value="ECO:0007669"/>
    <property type="project" value="UniProtKB-ARBA"/>
</dbReference>
<evidence type="ECO:0000256" key="5">
    <source>
        <dbReference type="ARBA" id="ARBA00022737"/>
    </source>
</evidence>
<keyword evidence="5" id="KW-0677">Repeat</keyword>
<dbReference type="SMART" id="SM00825">
    <property type="entry name" value="PKS_KS"/>
    <property type="match status" value="2"/>
</dbReference>
<evidence type="ECO:0000313" key="13">
    <source>
        <dbReference type="Proteomes" id="UP000186040"/>
    </source>
</evidence>
<organism evidence="12 13">
    <name type="scientific">Actinokineospora bangkokensis</name>
    <dbReference type="NCBI Taxonomy" id="1193682"/>
    <lineage>
        <taxon>Bacteria</taxon>
        <taxon>Bacillati</taxon>
        <taxon>Actinomycetota</taxon>
        <taxon>Actinomycetes</taxon>
        <taxon>Pseudonocardiales</taxon>
        <taxon>Pseudonocardiaceae</taxon>
        <taxon>Actinokineospora</taxon>
    </lineage>
</organism>
<keyword evidence="7" id="KW-0511">Multifunctional enzyme</keyword>
<dbReference type="GO" id="GO:0006633">
    <property type="term" value="P:fatty acid biosynthetic process"/>
    <property type="evidence" value="ECO:0007669"/>
    <property type="project" value="InterPro"/>
</dbReference>
<dbReference type="FunFam" id="1.10.1200.10:FF:000007">
    <property type="entry name" value="Probable polyketide synthase pks17"/>
    <property type="match status" value="1"/>
</dbReference>
<feature type="domain" description="Carrier" evidence="10">
    <location>
        <begin position="1330"/>
        <end position="1405"/>
    </location>
</feature>
<feature type="domain" description="Ketosynthase family 3 (KS3)" evidence="11">
    <location>
        <begin position="32"/>
        <end position="450"/>
    </location>
</feature>
<dbReference type="SUPFAM" id="SSF52151">
    <property type="entry name" value="FabD/lysophospholipase-like"/>
    <property type="match status" value="2"/>
</dbReference>
<protein>
    <recommendedName>
        <fullName evidence="14">Polyketide synthase</fullName>
    </recommendedName>
</protein>
<dbReference type="CDD" id="cd00833">
    <property type="entry name" value="PKS"/>
    <property type="match status" value="2"/>
</dbReference>